<dbReference type="SUPFAM" id="SSF57567">
    <property type="entry name" value="Serine protease inhibitors"/>
    <property type="match status" value="3"/>
</dbReference>
<dbReference type="AlphaFoldDB" id="A0AA35VVI9"/>
<feature type="domain" description="TIL" evidence="5">
    <location>
        <begin position="148"/>
        <end position="201"/>
    </location>
</feature>
<evidence type="ECO:0000256" key="3">
    <source>
        <dbReference type="SAM" id="MobiDB-lite"/>
    </source>
</evidence>
<keyword evidence="7" id="KW-1185">Reference proteome</keyword>
<name>A0AA35VVI9_GEOBA</name>
<sequence length="518" mass="55593">MKKLASLLRIVLQPPPSVNLAASVPTEQLNMKKLASLLRIVLQPLPTCENYQNPPFCTSVCQSGCFCPDGTVEHEETCISTDECPTNPQSCPDTYEYEECGSPCTKTCNNYDEVSVCATVCLSGCFCPEGTVEHEGKCVAVEECPGTCSGGKERRECGTACPLTCDNYQEPPFCTRQCVRGCFCPEGKVDLNGVCVDNTTCAADFEYAMCKDPIAVPCSGGSGEPHFSPCPEDYRCVTHNTTNIRYCLQSCYLENGGCPPEQVCYYERKDEDCNQLLEPCFKTACTDVPGTRLACPEICGPPDCVCPQGLVVFRDRCVDPLECFSLLTNEPDLNPLPVPSDSVLLLVTLVNINRGDVNGNQFADDVEKLVKQLGFEDVSVSLFATLETEDGSAVVVLRFEGGSVAREGSPERLVGIMMDNPSELNHDVAAVRSVGEERPEPNESSDSDTDSSLSGGAIAGVVTVAAVASVMVVAVALAAVVYLVSKTRTSVTPGHSKAKEVGLETLPYGKLSTKEELT</sequence>
<dbReference type="InterPro" id="IPR051368">
    <property type="entry name" value="SerProtInhib-TIL_Domain"/>
</dbReference>
<accession>A0AA35VVI9</accession>
<evidence type="ECO:0000313" key="7">
    <source>
        <dbReference type="Proteomes" id="UP001174909"/>
    </source>
</evidence>
<feature type="domain" description="TIL" evidence="5">
    <location>
        <begin position="91"/>
        <end position="144"/>
    </location>
</feature>
<dbReference type="Pfam" id="PF01826">
    <property type="entry name" value="TIL"/>
    <property type="match status" value="3"/>
</dbReference>
<evidence type="ECO:0000259" key="5">
    <source>
        <dbReference type="Pfam" id="PF01826"/>
    </source>
</evidence>
<dbReference type="Gene3D" id="2.10.25.10">
    <property type="entry name" value="Laminin"/>
    <property type="match status" value="3"/>
</dbReference>
<organism evidence="6 7">
    <name type="scientific">Geodia barretti</name>
    <name type="common">Barrett's horny sponge</name>
    <dbReference type="NCBI Taxonomy" id="519541"/>
    <lineage>
        <taxon>Eukaryota</taxon>
        <taxon>Metazoa</taxon>
        <taxon>Porifera</taxon>
        <taxon>Demospongiae</taxon>
        <taxon>Heteroscleromorpha</taxon>
        <taxon>Tetractinellida</taxon>
        <taxon>Astrophorina</taxon>
        <taxon>Geodiidae</taxon>
        <taxon>Geodia</taxon>
    </lineage>
</organism>
<evidence type="ECO:0000256" key="2">
    <source>
        <dbReference type="ARBA" id="ARBA00023157"/>
    </source>
</evidence>
<feature type="region of interest" description="Disordered" evidence="3">
    <location>
        <begin position="434"/>
        <end position="453"/>
    </location>
</feature>
<keyword evidence="4" id="KW-0812">Transmembrane</keyword>
<dbReference type="GO" id="GO:0030414">
    <property type="term" value="F:peptidase inhibitor activity"/>
    <property type="evidence" value="ECO:0007669"/>
    <property type="project" value="UniProtKB-KW"/>
</dbReference>
<proteinExistence type="predicted"/>
<protein>
    <submittedName>
        <fullName evidence="6">Mucin-5B</fullName>
    </submittedName>
</protein>
<feature type="transmembrane region" description="Helical" evidence="4">
    <location>
        <begin position="457"/>
        <end position="484"/>
    </location>
</feature>
<gene>
    <name evidence="6" type="ORF">GBAR_LOCUS1426</name>
</gene>
<dbReference type="CDD" id="cd19941">
    <property type="entry name" value="TIL"/>
    <property type="match status" value="3"/>
</dbReference>
<feature type="domain" description="TIL" evidence="5">
    <location>
        <begin position="46"/>
        <end position="84"/>
    </location>
</feature>
<keyword evidence="1" id="KW-0646">Protease inhibitor</keyword>
<dbReference type="PANTHER" id="PTHR23259:SF70">
    <property type="entry name" value="ACCESSORY GLAND PROTEIN ACP62F-RELATED"/>
    <property type="match status" value="1"/>
</dbReference>
<dbReference type="InterPro" id="IPR036084">
    <property type="entry name" value="Ser_inhib-like_sf"/>
</dbReference>
<evidence type="ECO:0000313" key="6">
    <source>
        <dbReference type="EMBL" id="CAI7994323.1"/>
    </source>
</evidence>
<keyword evidence="4" id="KW-0472">Membrane</keyword>
<dbReference type="PANTHER" id="PTHR23259">
    <property type="entry name" value="RIDDLE"/>
    <property type="match status" value="1"/>
</dbReference>
<dbReference type="InterPro" id="IPR002919">
    <property type="entry name" value="TIL_dom"/>
</dbReference>
<keyword evidence="4" id="KW-1133">Transmembrane helix</keyword>
<dbReference type="Proteomes" id="UP001174909">
    <property type="component" value="Unassembled WGS sequence"/>
</dbReference>
<comment type="caution">
    <text evidence="6">The sequence shown here is derived from an EMBL/GenBank/DDBJ whole genome shotgun (WGS) entry which is preliminary data.</text>
</comment>
<reference evidence="6" key="1">
    <citation type="submission" date="2023-03" db="EMBL/GenBank/DDBJ databases">
        <authorList>
            <person name="Steffen K."/>
            <person name="Cardenas P."/>
        </authorList>
    </citation>
    <scope>NUCLEOTIDE SEQUENCE</scope>
</reference>
<keyword evidence="2" id="KW-1015">Disulfide bond</keyword>
<evidence type="ECO:0000256" key="4">
    <source>
        <dbReference type="SAM" id="Phobius"/>
    </source>
</evidence>
<dbReference type="EMBL" id="CASHTH010000211">
    <property type="protein sequence ID" value="CAI7994323.1"/>
    <property type="molecule type" value="Genomic_DNA"/>
</dbReference>
<evidence type="ECO:0000256" key="1">
    <source>
        <dbReference type="ARBA" id="ARBA00022690"/>
    </source>
</evidence>